<sequence>MRWIFAVFAISSFLTAGANGEAADSLTPGASVDAHTTSLSYMYKYKKASATLVQMWRQYTALESAVRHLLRDYNVVVKQQKYREMVQRVASSQQSTENMITGKKKGGLNRRSIKAEVTSLKELKEQLAAESQRLEHLPTKDEPEKLLEHIELDETPLQLSRALRTENAELLRKSLKQCSKTVDKLLKKQKNLTTFIKGLKSRLNSKVHELFITQSAATGNVFDSDAPLTIHIPIGSHM</sequence>
<comment type="caution">
    <text evidence="3">The sequence shown here is derived from an EMBL/GenBank/DDBJ whole genome shotgun (WGS) entry which is preliminary data.</text>
</comment>
<evidence type="ECO:0000256" key="1">
    <source>
        <dbReference type="SAM" id="Coils"/>
    </source>
</evidence>
<evidence type="ECO:0000256" key="2">
    <source>
        <dbReference type="SAM" id="SignalP"/>
    </source>
</evidence>
<keyword evidence="1" id="KW-0175">Coiled coil</keyword>
<dbReference type="VEuPathDB" id="ToxoDB:BESB_036220"/>
<proteinExistence type="predicted"/>
<gene>
    <name evidence="3" type="ORF">BESB_036220</name>
</gene>
<accession>A0A2A9MIZ0</accession>
<feature type="coiled-coil region" evidence="1">
    <location>
        <begin position="110"/>
        <end position="140"/>
    </location>
</feature>
<protein>
    <submittedName>
        <fullName evidence="3">Uncharacterized protein</fullName>
    </submittedName>
</protein>
<feature type="chain" id="PRO_5011976008" evidence="2">
    <location>
        <begin position="21"/>
        <end position="238"/>
    </location>
</feature>
<dbReference type="KEGG" id="bbes:BESB_036220"/>
<reference evidence="3 4" key="1">
    <citation type="submission" date="2017-09" db="EMBL/GenBank/DDBJ databases">
        <title>Genome sequencing of Besnoitia besnoiti strain Bb-Ger1.</title>
        <authorList>
            <person name="Schares G."/>
            <person name="Venepally P."/>
            <person name="Lorenzi H.A."/>
        </authorList>
    </citation>
    <scope>NUCLEOTIDE SEQUENCE [LARGE SCALE GENOMIC DNA]</scope>
    <source>
        <strain evidence="3 4">Bb-Ger1</strain>
    </source>
</reference>
<keyword evidence="2" id="KW-0732">Signal</keyword>
<name>A0A2A9MIZ0_BESBE</name>
<dbReference type="AlphaFoldDB" id="A0A2A9MIZ0"/>
<keyword evidence="4" id="KW-1185">Reference proteome</keyword>
<organism evidence="3 4">
    <name type="scientific">Besnoitia besnoiti</name>
    <name type="common">Apicomplexan protozoan</name>
    <dbReference type="NCBI Taxonomy" id="94643"/>
    <lineage>
        <taxon>Eukaryota</taxon>
        <taxon>Sar</taxon>
        <taxon>Alveolata</taxon>
        <taxon>Apicomplexa</taxon>
        <taxon>Conoidasida</taxon>
        <taxon>Coccidia</taxon>
        <taxon>Eucoccidiorida</taxon>
        <taxon>Eimeriorina</taxon>
        <taxon>Sarcocystidae</taxon>
        <taxon>Besnoitia</taxon>
    </lineage>
</organism>
<feature type="signal peptide" evidence="2">
    <location>
        <begin position="1"/>
        <end position="20"/>
    </location>
</feature>
<dbReference type="GeneID" id="40308603"/>
<dbReference type="OrthoDB" id="347660at2759"/>
<dbReference type="Proteomes" id="UP000224006">
    <property type="component" value="Chromosome II"/>
</dbReference>
<evidence type="ECO:0000313" key="4">
    <source>
        <dbReference type="Proteomes" id="UP000224006"/>
    </source>
</evidence>
<dbReference type="RefSeq" id="XP_029221173.1">
    <property type="nucleotide sequence ID" value="XM_029362208.1"/>
</dbReference>
<dbReference type="EMBL" id="NWUJ01000002">
    <property type="protein sequence ID" value="PFH37164.1"/>
    <property type="molecule type" value="Genomic_DNA"/>
</dbReference>
<evidence type="ECO:0000313" key="3">
    <source>
        <dbReference type="EMBL" id="PFH37164.1"/>
    </source>
</evidence>